<evidence type="ECO:0000313" key="2">
    <source>
        <dbReference type="EMBL" id="CAA9354053.1"/>
    </source>
</evidence>
<gene>
    <name evidence="2" type="ORF">AVDCRST_MAG72-1638</name>
</gene>
<sequence length="182" mass="20106">MTSPRPTHRRPPSPFSQFATVTELGPPAGQGPDEVARMSVQGTLALDLDTCRGLPATPELRPSLEVVEGRSIDDISLWSARFAQAVVEVVGGDRPVTQLVRWTTSRVYNDLTRRVRIVARASAGDPRLRVIRPQVRSVHVFLPTQSAAEVSVHVRHGQRARAMAARMERDDGRWRCTALQLG</sequence>
<proteinExistence type="predicted"/>
<dbReference type="AlphaFoldDB" id="A0A6J4MFU0"/>
<feature type="region of interest" description="Disordered" evidence="1">
    <location>
        <begin position="1"/>
        <end position="34"/>
    </location>
</feature>
<accession>A0A6J4MFU0</accession>
<dbReference type="InterPro" id="IPR045596">
    <property type="entry name" value="DUF6459"/>
</dbReference>
<feature type="compositionally biased region" description="Basic residues" evidence="1">
    <location>
        <begin position="1"/>
        <end position="11"/>
    </location>
</feature>
<evidence type="ECO:0000256" key="1">
    <source>
        <dbReference type="SAM" id="MobiDB-lite"/>
    </source>
</evidence>
<protein>
    <submittedName>
        <fullName evidence="2">Uncharacterized protein</fullName>
    </submittedName>
</protein>
<organism evidence="2">
    <name type="scientific">uncultured Nocardioidaceae bacterium</name>
    <dbReference type="NCBI Taxonomy" id="253824"/>
    <lineage>
        <taxon>Bacteria</taxon>
        <taxon>Bacillati</taxon>
        <taxon>Actinomycetota</taxon>
        <taxon>Actinomycetes</taxon>
        <taxon>Propionibacteriales</taxon>
        <taxon>Nocardioidaceae</taxon>
        <taxon>environmental samples</taxon>
    </lineage>
</organism>
<name>A0A6J4MFU0_9ACTN</name>
<dbReference type="EMBL" id="CADCUJ010000072">
    <property type="protein sequence ID" value="CAA9354053.1"/>
    <property type="molecule type" value="Genomic_DNA"/>
</dbReference>
<reference evidence="2" key="1">
    <citation type="submission" date="2020-02" db="EMBL/GenBank/DDBJ databases">
        <authorList>
            <person name="Meier V. D."/>
        </authorList>
    </citation>
    <scope>NUCLEOTIDE SEQUENCE</scope>
    <source>
        <strain evidence="2">AVDCRST_MAG72</strain>
    </source>
</reference>
<dbReference type="Pfam" id="PF20060">
    <property type="entry name" value="DUF6459"/>
    <property type="match status" value="1"/>
</dbReference>